<dbReference type="SUPFAM" id="SSF54373">
    <property type="entry name" value="FAD-linked reductases, C-terminal domain"/>
    <property type="match status" value="1"/>
</dbReference>
<keyword evidence="4" id="KW-0560">Oxidoreductase</keyword>
<organism evidence="7 8">
    <name type="scientific">Rhinocladiella mackenziei CBS 650.93</name>
    <dbReference type="NCBI Taxonomy" id="1442369"/>
    <lineage>
        <taxon>Eukaryota</taxon>
        <taxon>Fungi</taxon>
        <taxon>Dikarya</taxon>
        <taxon>Ascomycota</taxon>
        <taxon>Pezizomycotina</taxon>
        <taxon>Eurotiomycetes</taxon>
        <taxon>Chaetothyriomycetidae</taxon>
        <taxon>Chaetothyriales</taxon>
        <taxon>Herpotrichiellaceae</taxon>
        <taxon>Rhinocladiella</taxon>
    </lineage>
</organism>
<reference evidence="7 8" key="1">
    <citation type="submission" date="2015-01" db="EMBL/GenBank/DDBJ databases">
        <title>The Genome Sequence of Rhinocladiella mackenzie CBS 650.93.</title>
        <authorList>
            <consortium name="The Broad Institute Genomics Platform"/>
            <person name="Cuomo C."/>
            <person name="de Hoog S."/>
            <person name="Gorbushina A."/>
            <person name="Stielow B."/>
            <person name="Teixiera M."/>
            <person name="Abouelleil A."/>
            <person name="Chapman S.B."/>
            <person name="Priest M."/>
            <person name="Young S.K."/>
            <person name="Wortman J."/>
            <person name="Nusbaum C."/>
            <person name="Birren B."/>
        </authorList>
    </citation>
    <scope>NUCLEOTIDE SEQUENCE [LARGE SCALE GENOMIC DNA]</scope>
    <source>
        <strain evidence="7 8">CBS 650.93</strain>
    </source>
</reference>
<keyword evidence="3" id="KW-0274">FAD</keyword>
<evidence type="ECO:0000313" key="8">
    <source>
        <dbReference type="Proteomes" id="UP000053617"/>
    </source>
</evidence>
<evidence type="ECO:0000256" key="4">
    <source>
        <dbReference type="ARBA" id="ARBA00023002"/>
    </source>
</evidence>
<dbReference type="Gene3D" id="3.50.50.60">
    <property type="entry name" value="FAD/NAD(P)-binding domain"/>
    <property type="match status" value="1"/>
</dbReference>
<protein>
    <recommendedName>
        <fullName evidence="6">FAD-binding domain-containing protein</fullName>
    </recommendedName>
</protein>
<dbReference type="AlphaFoldDB" id="A0A0D2H0H4"/>
<dbReference type="Pfam" id="PF01494">
    <property type="entry name" value="FAD_binding_3"/>
    <property type="match status" value="1"/>
</dbReference>
<name>A0A0D2H0H4_9EURO</name>
<dbReference type="VEuPathDB" id="FungiDB:Z518_07471"/>
<dbReference type="PANTHER" id="PTHR13789">
    <property type="entry name" value="MONOOXYGENASE"/>
    <property type="match status" value="1"/>
</dbReference>
<evidence type="ECO:0000256" key="2">
    <source>
        <dbReference type="ARBA" id="ARBA00022630"/>
    </source>
</evidence>
<dbReference type="InterPro" id="IPR050493">
    <property type="entry name" value="FAD-dep_Monooxygenase_BioMet"/>
</dbReference>
<proteinExistence type="inferred from homology"/>
<keyword evidence="5" id="KW-0503">Monooxygenase</keyword>
<dbReference type="GeneID" id="25295542"/>
<dbReference type="GO" id="GO:0004497">
    <property type="term" value="F:monooxygenase activity"/>
    <property type="evidence" value="ECO:0007669"/>
    <property type="project" value="UniProtKB-KW"/>
</dbReference>
<keyword evidence="8" id="KW-1185">Reference proteome</keyword>
<dbReference type="EMBL" id="KN847479">
    <property type="protein sequence ID" value="KIX03918.1"/>
    <property type="molecule type" value="Genomic_DNA"/>
</dbReference>
<dbReference type="PANTHER" id="PTHR13789:SF306">
    <property type="entry name" value="HYDROXYLASE, PUTATIVE-RELATED"/>
    <property type="match status" value="1"/>
</dbReference>
<dbReference type="RefSeq" id="XP_013271054.1">
    <property type="nucleotide sequence ID" value="XM_013415600.1"/>
</dbReference>
<gene>
    <name evidence="7" type="ORF">Z518_07471</name>
</gene>
<dbReference type="GO" id="GO:0071949">
    <property type="term" value="F:FAD binding"/>
    <property type="evidence" value="ECO:0007669"/>
    <property type="project" value="InterPro"/>
</dbReference>
<keyword evidence="2" id="KW-0285">Flavoprotein</keyword>
<evidence type="ECO:0000259" key="6">
    <source>
        <dbReference type="Pfam" id="PF01494"/>
    </source>
</evidence>
<dbReference type="InterPro" id="IPR002938">
    <property type="entry name" value="FAD-bd"/>
</dbReference>
<dbReference type="HOGENOM" id="CLU_009665_19_3_1"/>
<evidence type="ECO:0000256" key="5">
    <source>
        <dbReference type="ARBA" id="ARBA00023033"/>
    </source>
</evidence>
<evidence type="ECO:0000256" key="3">
    <source>
        <dbReference type="ARBA" id="ARBA00022827"/>
    </source>
</evidence>
<evidence type="ECO:0000256" key="1">
    <source>
        <dbReference type="ARBA" id="ARBA00007992"/>
    </source>
</evidence>
<accession>A0A0D2H0H4</accession>
<dbReference type="SUPFAM" id="SSF51905">
    <property type="entry name" value="FAD/NAD(P)-binding domain"/>
    <property type="match status" value="1"/>
</dbReference>
<comment type="similarity">
    <text evidence="1">Belongs to the paxM FAD-dependent monooxygenase family.</text>
</comment>
<feature type="domain" description="FAD-binding" evidence="6">
    <location>
        <begin position="3"/>
        <end position="305"/>
    </location>
</feature>
<dbReference type="OrthoDB" id="420606at2759"/>
<evidence type="ECO:0000313" key="7">
    <source>
        <dbReference type="EMBL" id="KIX03918.1"/>
    </source>
</evidence>
<sequence>MRIIVVGAGIGGLSAALALSISGHRVTILESAPQLAEIGAGVQLTPDAIKFFFQWGLRDDILSKAALPGSFFIHESKTGRVLREIKISELEGEYGAPYVVVHRGVLHEILHRHGVKAGAEVRVNSRVVEYEFENGAVVLKDGERVCADLVVCCDGINSFGRQQFLKDQDKGAQKTGWAAYRMMVDVSKIQENPETSELVAQHNNHLWIGERCSAMIYMIHNATVLNMVMSHPDDVDTTHWSSERYMEEIKSLFQGWDKRDNRLTNLIEMARPTVQNWPIYQVPPLPKWISESGKFVIMGDAAHAMAFYLSMALSIFESVRKPRAEAVQRASLLAGNILHLPPGQAQVIRDATMQADGAVHKGDEKYVYGIADRATRDSCYGYDAAKEVRKEWESVSKTSAN</sequence>
<dbReference type="InterPro" id="IPR036188">
    <property type="entry name" value="FAD/NAD-bd_sf"/>
</dbReference>
<dbReference type="STRING" id="1442369.A0A0D2H0H4"/>
<dbReference type="Proteomes" id="UP000053617">
    <property type="component" value="Unassembled WGS sequence"/>
</dbReference>
<dbReference type="PRINTS" id="PR00420">
    <property type="entry name" value="RNGMNOXGNASE"/>
</dbReference>